<evidence type="ECO:0000313" key="3">
    <source>
        <dbReference type="Proteomes" id="UP001229421"/>
    </source>
</evidence>
<dbReference type="Proteomes" id="UP001229421">
    <property type="component" value="Unassembled WGS sequence"/>
</dbReference>
<evidence type="ECO:0000313" key="2">
    <source>
        <dbReference type="EMBL" id="KAK1408009.1"/>
    </source>
</evidence>
<dbReference type="Pfam" id="PF03004">
    <property type="entry name" value="Transposase_24"/>
    <property type="match status" value="1"/>
</dbReference>
<proteinExistence type="predicted"/>
<dbReference type="EMBL" id="JAUHHV010000011">
    <property type="protein sequence ID" value="KAK1408009.1"/>
    <property type="molecule type" value="Genomic_DNA"/>
</dbReference>
<gene>
    <name evidence="2" type="ORF">QVD17_39639</name>
</gene>
<accession>A0AAD8JNW4</accession>
<dbReference type="AlphaFoldDB" id="A0AAD8JNW4"/>
<comment type="caution">
    <text evidence="2">The sequence shown here is derived from an EMBL/GenBank/DDBJ whole genome shotgun (WGS) entry which is preliminary data.</text>
</comment>
<keyword evidence="3" id="KW-1185">Reference proteome</keyword>
<reference evidence="2" key="1">
    <citation type="journal article" date="2023" name="bioRxiv">
        <title>Improved chromosome-level genome assembly for marigold (Tagetes erecta).</title>
        <authorList>
            <person name="Jiang F."/>
            <person name="Yuan L."/>
            <person name="Wang S."/>
            <person name="Wang H."/>
            <person name="Xu D."/>
            <person name="Wang A."/>
            <person name="Fan W."/>
        </authorList>
    </citation>
    <scope>NUCLEOTIDE SEQUENCE</scope>
    <source>
        <strain evidence="2">WSJ</strain>
        <tissue evidence="2">Leaf</tissue>
    </source>
</reference>
<protein>
    <recommendedName>
        <fullName evidence="4">Transposase, Ptta/En/Spm, plant</fullName>
    </recommendedName>
</protein>
<sequence>MLVDVILISTNYDDGFDMELDGLESSDSEWDIMRKEDGVDQEEDYEDMEDTTMANNENETQMANSNEEMENEGDVQLQSFGLEQVPILQKAIETSKTKKRGPTMLHALHTRKVNEREVIICNEFGQPVGPEEKGVVGKFSRFLGTLARNHSYAPLIYSTWHKVPHKNKLWEYVLEKYDVPEAAKKWVLKTIGHAYKVHKSRFKSKHFYQFKDNKTRWKNRPQNIPEGDFSQLLRLWNNKDVEKRCLQAKKIRMTQKNMHTAGPKSFARIRDKLRNEDPNKELPSLTQLFEHTRKRTEGRAYLDTYDDTARKIEQMKNYKSQEDGSALVDPFTVVMNKEHAGYVRLYGKGVTKKMVKTLDGGEEPYMISGGLMESLKASIELEKTQLLEMRKEMEEDHQRKKAELEAMRMDFNTQRENLEAKMRDIMENRLAGIH</sequence>
<evidence type="ECO:0000256" key="1">
    <source>
        <dbReference type="SAM" id="Coils"/>
    </source>
</evidence>
<dbReference type="InterPro" id="IPR004252">
    <property type="entry name" value="Probable_transposase_24"/>
</dbReference>
<feature type="coiled-coil region" evidence="1">
    <location>
        <begin position="372"/>
        <end position="428"/>
    </location>
</feature>
<organism evidence="2 3">
    <name type="scientific">Tagetes erecta</name>
    <name type="common">African marigold</name>
    <dbReference type="NCBI Taxonomy" id="13708"/>
    <lineage>
        <taxon>Eukaryota</taxon>
        <taxon>Viridiplantae</taxon>
        <taxon>Streptophyta</taxon>
        <taxon>Embryophyta</taxon>
        <taxon>Tracheophyta</taxon>
        <taxon>Spermatophyta</taxon>
        <taxon>Magnoliopsida</taxon>
        <taxon>eudicotyledons</taxon>
        <taxon>Gunneridae</taxon>
        <taxon>Pentapetalae</taxon>
        <taxon>asterids</taxon>
        <taxon>campanulids</taxon>
        <taxon>Asterales</taxon>
        <taxon>Asteraceae</taxon>
        <taxon>Asteroideae</taxon>
        <taxon>Heliantheae alliance</taxon>
        <taxon>Tageteae</taxon>
        <taxon>Tagetes</taxon>
    </lineage>
</organism>
<name>A0AAD8JNW4_TARER</name>
<dbReference type="PANTHER" id="PTHR33144">
    <property type="entry name" value="OS10G0409366 PROTEIN-RELATED"/>
    <property type="match status" value="1"/>
</dbReference>
<evidence type="ECO:0008006" key="4">
    <source>
        <dbReference type="Google" id="ProtNLM"/>
    </source>
</evidence>
<dbReference type="PANTHER" id="PTHR33144:SF16">
    <property type="entry name" value="OS02G0129000 PROTEIN"/>
    <property type="match status" value="1"/>
</dbReference>
<keyword evidence="1" id="KW-0175">Coiled coil</keyword>